<dbReference type="EMBL" id="BAAANC010000002">
    <property type="protein sequence ID" value="GAA1542460.1"/>
    <property type="molecule type" value="Genomic_DNA"/>
</dbReference>
<name>A0ABN2BMF7_9ACTN</name>
<sequence>MINAVAAEGLLLRKRMAPVVIGIAWVLMVVGFAFVVPYIIYSVLDPSDAGRGELLDILLPNAVASTSLSSYPLFGGAIMLILGVLVTGSEYRWNTWTARLSQGPGRVQVLLAKLVVGAIATTVIAVVAAIAAVAASAIIAAVEGRSADWPSAGALAGSLGAAALISAAWMSVGAALGVIFRGTTVALAAGLLWTLGLENALSGLAGILPGLEPVRYVLLGSASGSLVGGLGAPTQGDGGTPGVVDYLSTPAACLVLVAYVVVSTTVAALLIRRRDIS</sequence>
<feature type="transmembrane region" description="Helical" evidence="1">
    <location>
        <begin position="154"/>
        <end position="180"/>
    </location>
</feature>
<organism evidence="2 3">
    <name type="scientific">Kribbella lupini</name>
    <dbReference type="NCBI Taxonomy" id="291602"/>
    <lineage>
        <taxon>Bacteria</taxon>
        <taxon>Bacillati</taxon>
        <taxon>Actinomycetota</taxon>
        <taxon>Actinomycetes</taxon>
        <taxon>Propionibacteriales</taxon>
        <taxon>Kribbellaceae</taxon>
        <taxon>Kribbella</taxon>
    </lineage>
</organism>
<feature type="transmembrane region" description="Helical" evidence="1">
    <location>
        <begin position="187"/>
        <end position="208"/>
    </location>
</feature>
<proteinExistence type="predicted"/>
<comment type="caution">
    <text evidence="2">The sequence shown here is derived from an EMBL/GenBank/DDBJ whole genome shotgun (WGS) entry which is preliminary data.</text>
</comment>
<feature type="transmembrane region" description="Helical" evidence="1">
    <location>
        <begin position="19"/>
        <end position="41"/>
    </location>
</feature>
<keyword evidence="1" id="KW-0812">Transmembrane</keyword>
<feature type="transmembrane region" description="Helical" evidence="1">
    <location>
        <begin position="109"/>
        <end position="142"/>
    </location>
</feature>
<feature type="transmembrane region" description="Helical" evidence="1">
    <location>
        <begin position="249"/>
        <end position="271"/>
    </location>
</feature>
<keyword evidence="3" id="KW-1185">Reference proteome</keyword>
<gene>
    <name evidence="2" type="ORF">GCM10009741_52210</name>
</gene>
<evidence type="ECO:0008006" key="4">
    <source>
        <dbReference type="Google" id="ProtNLM"/>
    </source>
</evidence>
<keyword evidence="1" id="KW-1133">Transmembrane helix</keyword>
<evidence type="ECO:0000313" key="2">
    <source>
        <dbReference type="EMBL" id="GAA1542460.1"/>
    </source>
</evidence>
<dbReference type="Proteomes" id="UP001500363">
    <property type="component" value="Unassembled WGS sequence"/>
</dbReference>
<dbReference type="RefSeq" id="WP_344178520.1">
    <property type="nucleotide sequence ID" value="NZ_BAAANC010000002.1"/>
</dbReference>
<evidence type="ECO:0000256" key="1">
    <source>
        <dbReference type="SAM" id="Phobius"/>
    </source>
</evidence>
<reference evidence="2 3" key="1">
    <citation type="journal article" date="2019" name="Int. J. Syst. Evol. Microbiol.">
        <title>The Global Catalogue of Microorganisms (GCM) 10K type strain sequencing project: providing services to taxonomists for standard genome sequencing and annotation.</title>
        <authorList>
            <consortium name="The Broad Institute Genomics Platform"/>
            <consortium name="The Broad Institute Genome Sequencing Center for Infectious Disease"/>
            <person name="Wu L."/>
            <person name="Ma J."/>
        </authorList>
    </citation>
    <scope>NUCLEOTIDE SEQUENCE [LARGE SCALE GENOMIC DNA]</scope>
    <source>
        <strain evidence="2 3">JCM 14303</strain>
    </source>
</reference>
<feature type="transmembrane region" description="Helical" evidence="1">
    <location>
        <begin position="68"/>
        <end position="88"/>
    </location>
</feature>
<keyword evidence="1" id="KW-0472">Membrane</keyword>
<protein>
    <recommendedName>
        <fullName evidence="4">ABC-type transport system involved in multi-copper enzyme maturation permease subunit</fullName>
    </recommendedName>
</protein>
<evidence type="ECO:0000313" key="3">
    <source>
        <dbReference type="Proteomes" id="UP001500363"/>
    </source>
</evidence>
<accession>A0ABN2BMF7</accession>